<feature type="domain" description="SH3b" evidence="2">
    <location>
        <begin position="24"/>
        <end position="84"/>
    </location>
</feature>
<dbReference type="Gene3D" id="2.30.30.40">
    <property type="entry name" value="SH3 Domains"/>
    <property type="match status" value="1"/>
</dbReference>
<evidence type="ECO:0000259" key="2">
    <source>
        <dbReference type="SMART" id="SM00287"/>
    </source>
</evidence>
<feature type="signal peptide" evidence="1">
    <location>
        <begin position="1"/>
        <end position="19"/>
    </location>
</feature>
<dbReference type="STRING" id="671143.DAMO_2271"/>
<dbReference type="InterPro" id="IPR003646">
    <property type="entry name" value="SH3-like_bac-type"/>
</dbReference>
<dbReference type="Pfam" id="PF08239">
    <property type="entry name" value="SH3_3"/>
    <property type="match status" value="1"/>
</dbReference>
<proteinExistence type="predicted"/>
<sequence>MKALILIGVLLVASASAYAQATKPGTYFVKEAVLQVRLGPSATAPVTNRIYRGQKVEVFEVKSGWVRVSKFYDGFVEGQSGKVARWVLATGLSTTAPPELPQPSLSSDSRIAKGAFPKVGEYGLTEQDLLVLHKGAIKFLNAGKCSHVEYGDKSTSKPNTYYINCGGPTNMFFTPSDVQ</sequence>
<dbReference type="Proteomes" id="UP000006898">
    <property type="component" value="Chromosome"/>
</dbReference>
<dbReference type="KEGG" id="mox:DAMO_2271"/>
<evidence type="ECO:0000256" key="1">
    <source>
        <dbReference type="SAM" id="SignalP"/>
    </source>
</evidence>
<dbReference type="SMART" id="SM00287">
    <property type="entry name" value="SH3b"/>
    <property type="match status" value="1"/>
</dbReference>
<evidence type="ECO:0000313" key="4">
    <source>
        <dbReference type="Proteomes" id="UP000006898"/>
    </source>
</evidence>
<feature type="chain" id="PRO_5003074581" description="SH3b domain-containing protein" evidence="1">
    <location>
        <begin position="20"/>
        <end position="179"/>
    </location>
</feature>
<evidence type="ECO:0000313" key="3">
    <source>
        <dbReference type="EMBL" id="CBE69321.1"/>
    </source>
</evidence>
<reference evidence="3 4" key="1">
    <citation type="journal article" date="2010" name="Nature">
        <title>Nitrite-driven anaerobic methane oxidation by oxygenic bacteria.</title>
        <authorList>
            <person name="Ettwig K.F."/>
            <person name="Butler M.K."/>
            <person name="Le Paslier D."/>
            <person name="Pelletier E."/>
            <person name="Mangenot S."/>
            <person name="Kuypers M.M.M."/>
            <person name="Schreiber F."/>
            <person name="Dutilh B.E."/>
            <person name="Zedelius J."/>
            <person name="de Beer D."/>
            <person name="Gloerich J."/>
            <person name="Wessels H.J.C.T."/>
            <person name="van Allen T."/>
            <person name="Luesken F."/>
            <person name="Wu M."/>
            <person name="van de Pas-Schoonen K.T."/>
            <person name="Op den Camp H.J.M."/>
            <person name="Janssen-Megens E.M."/>
            <person name="Francoijs K-J."/>
            <person name="Stunnenberg H."/>
            <person name="Weissenbach J."/>
            <person name="Jetten M.S.M."/>
            <person name="Strous M."/>
        </authorList>
    </citation>
    <scope>NUCLEOTIDE SEQUENCE [LARGE SCALE GENOMIC DNA]</scope>
</reference>
<accession>D5MI28</accession>
<dbReference type="AlphaFoldDB" id="D5MI28"/>
<dbReference type="HOGENOM" id="CLU_1500880_0_0_0"/>
<name>D5MI28_METO1</name>
<protein>
    <recommendedName>
        <fullName evidence="2">SH3b domain-containing protein</fullName>
    </recommendedName>
</protein>
<organism evidence="3 4">
    <name type="scientific">Methylomirabilis oxygeniifera</name>
    <dbReference type="NCBI Taxonomy" id="671143"/>
    <lineage>
        <taxon>Bacteria</taxon>
        <taxon>Candidatus Methylomirabilota</taxon>
        <taxon>Candidatus Methylomirabilia</taxon>
        <taxon>Candidatus Methylomirabilales</taxon>
        <taxon>Candidatus Methylomirabilaceae</taxon>
        <taxon>Candidatus Methylomirabilis</taxon>
    </lineage>
</organism>
<keyword evidence="1" id="KW-0732">Signal</keyword>
<gene>
    <name evidence="3" type="ORF">DAMO_2271</name>
</gene>
<dbReference type="EMBL" id="FP565575">
    <property type="protein sequence ID" value="CBE69321.1"/>
    <property type="molecule type" value="Genomic_DNA"/>
</dbReference>